<reference evidence="11" key="3">
    <citation type="submission" date="2025-09" db="UniProtKB">
        <authorList>
            <consortium name="Ensembl"/>
        </authorList>
    </citation>
    <scope>IDENTIFICATION</scope>
    <source>
        <strain evidence="11">Glennie</strain>
    </source>
</reference>
<evidence type="ECO:0000313" key="11">
    <source>
        <dbReference type="Ensembl" id="ENSOANP00000010879.2"/>
    </source>
</evidence>
<dbReference type="AlphaFoldDB" id="F6VH40"/>
<dbReference type="SUPFAM" id="SSF48726">
    <property type="entry name" value="Immunoglobulin"/>
    <property type="match status" value="2"/>
</dbReference>
<keyword evidence="2" id="KW-1003">Cell membrane</keyword>
<dbReference type="STRING" id="9258.ENSOANP00000010879"/>
<keyword evidence="12" id="KW-1185">Reference proteome</keyword>
<dbReference type="Pfam" id="PF13895">
    <property type="entry name" value="Ig_2"/>
    <property type="match status" value="2"/>
</dbReference>
<dbReference type="InterPro" id="IPR007110">
    <property type="entry name" value="Ig-like_dom"/>
</dbReference>
<dbReference type="InterPro" id="IPR050488">
    <property type="entry name" value="Ig_Fc_receptor"/>
</dbReference>
<evidence type="ECO:0000256" key="1">
    <source>
        <dbReference type="ARBA" id="ARBA00004236"/>
    </source>
</evidence>
<protein>
    <recommendedName>
        <fullName evidence="10">Ig-like domain-containing protein</fullName>
    </recommendedName>
</protein>
<evidence type="ECO:0000256" key="4">
    <source>
        <dbReference type="ARBA" id="ARBA00022729"/>
    </source>
</evidence>
<evidence type="ECO:0000256" key="2">
    <source>
        <dbReference type="ARBA" id="ARBA00022475"/>
    </source>
</evidence>
<reference evidence="11 12" key="1">
    <citation type="journal article" date="2008" name="Nature">
        <title>Genome analysis of the platypus reveals unique signatures of evolution.</title>
        <authorList>
            <person name="Warren W.C."/>
            <person name="Hillier L.W."/>
            <person name="Marshall Graves J.A."/>
            <person name="Birney E."/>
            <person name="Ponting C.P."/>
            <person name="Grutzner F."/>
            <person name="Belov K."/>
            <person name="Miller W."/>
            <person name="Clarke L."/>
            <person name="Chinwalla A.T."/>
            <person name="Yang S.P."/>
            <person name="Heger A."/>
            <person name="Locke D.P."/>
            <person name="Miethke P."/>
            <person name="Waters P.D."/>
            <person name="Veyrunes F."/>
            <person name="Fulton L."/>
            <person name="Fulton B."/>
            <person name="Graves T."/>
            <person name="Wallis J."/>
            <person name="Puente X.S."/>
            <person name="Lopez-Otin C."/>
            <person name="Ordonez G.R."/>
            <person name="Eichler E.E."/>
            <person name="Chen L."/>
            <person name="Cheng Z."/>
            <person name="Deakin J.E."/>
            <person name="Alsop A."/>
            <person name="Thompson K."/>
            <person name="Kirby P."/>
            <person name="Papenfuss A.T."/>
            <person name="Wakefield M.J."/>
            <person name="Olender T."/>
            <person name="Lancet D."/>
            <person name="Huttley G.A."/>
            <person name="Smit A.F."/>
            <person name="Pask A."/>
            <person name="Temple-Smith P."/>
            <person name="Batzer M.A."/>
            <person name="Walker J.A."/>
            <person name="Konkel M.K."/>
            <person name="Harris R.S."/>
            <person name="Whittington C.M."/>
            <person name="Wong E.S."/>
            <person name="Gemmell N.J."/>
            <person name="Buschiazzo E."/>
            <person name="Vargas Jentzsch I.M."/>
            <person name="Merkel A."/>
            <person name="Schmitz J."/>
            <person name="Zemann A."/>
            <person name="Churakov G."/>
            <person name="Kriegs J.O."/>
            <person name="Brosius J."/>
            <person name="Murchison E.P."/>
            <person name="Sachidanandam R."/>
            <person name="Smith C."/>
            <person name="Hannon G.J."/>
            <person name="Tsend-Ayush E."/>
            <person name="McMillan D."/>
            <person name="Attenborough R."/>
            <person name="Rens W."/>
            <person name="Ferguson-Smith M."/>
            <person name="Lefevre C.M."/>
            <person name="Sharp J.A."/>
            <person name="Nicholas K.R."/>
            <person name="Ray D.A."/>
            <person name="Kube M."/>
            <person name="Reinhardt R."/>
            <person name="Pringle T.H."/>
            <person name="Taylor J."/>
            <person name="Jones R.C."/>
            <person name="Nixon B."/>
            <person name="Dacheux J.L."/>
            <person name="Niwa H."/>
            <person name="Sekita Y."/>
            <person name="Huang X."/>
            <person name="Stark A."/>
            <person name="Kheradpour P."/>
            <person name="Kellis M."/>
            <person name="Flicek P."/>
            <person name="Chen Y."/>
            <person name="Webber C."/>
            <person name="Hardison R."/>
            <person name="Nelson J."/>
            <person name="Hallsworth-Pepin K."/>
            <person name="Delehaunty K."/>
            <person name="Markovic C."/>
            <person name="Minx P."/>
            <person name="Feng Y."/>
            <person name="Kremitzki C."/>
            <person name="Mitreva M."/>
            <person name="Glasscock J."/>
            <person name="Wylie T."/>
            <person name="Wohldmann P."/>
            <person name="Thiru P."/>
            <person name="Nhan M.N."/>
            <person name="Pohl C.S."/>
            <person name="Smith S.M."/>
            <person name="Hou S."/>
            <person name="Nefedov M."/>
            <person name="de Jong P.J."/>
            <person name="Renfree M.B."/>
            <person name="Mardis E.R."/>
            <person name="Wilson R.K."/>
        </authorList>
    </citation>
    <scope>NUCLEOTIDE SEQUENCE [LARGE SCALE GENOMIC DNA]</scope>
    <source>
        <strain evidence="11 12">Glennie</strain>
    </source>
</reference>
<dbReference type="SMART" id="SM00409">
    <property type="entry name" value="IG"/>
    <property type="match status" value="2"/>
</dbReference>
<feature type="domain" description="Ig-like" evidence="10">
    <location>
        <begin position="119"/>
        <end position="171"/>
    </location>
</feature>
<dbReference type="InterPro" id="IPR003599">
    <property type="entry name" value="Ig_sub"/>
</dbReference>
<feature type="domain" description="Ig-like" evidence="10">
    <location>
        <begin position="23"/>
        <end position="103"/>
    </location>
</feature>
<dbReference type="GO" id="GO:0004888">
    <property type="term" value="F:transmembrane signaling receptor activity"/>
    <property type="evidence" value="ECO:0000318"/>
    <property type="project" value="GO_Central"/>
</dbReference>
<organism evidence="11 12">
    <name type="scientific">Ornithorhynchus anatinus</name>
    <name type="common">Duckbill platypus</name>
    <dbReference type="NCBI Taxonomy" id="9258"/>
    <lineage>
        <taxon>Eukaryota</taxon>
        <taxon>Metazoa</taxon>
        <taxon>Chordata</taxon>
        <taxon>Craniata</taxon>
        <taxon>Vertebrata</taxon>
        <taxon>Euteleostomi</taxon>
        <taxon>Mammalia</taxon>
        <taxon>Monotremata</taxon>
        <taxon>Ornithorhynchidae</taxon>
        <taxon>Ornithorhynchus</taxon>
    </lineage>
</organism>
<accession>F6VH40</accession>
<evidence type="ECO:0000313" key="12">
    <source>
        <dbReference type="Proteomes" id="UP000002279"/>
    </source>
</evidence>
<name>F6VH40_ORNAN</name>
<comment type="subcellular location">
    <subcellularLocation>
        <location evidence="1">Cell membrane</location>
    </subcellularLocation>
</comment>
<evidence type="ECO:0000256" key="9">
    <source>
        <dbReference type="SAM" id="SignalP"/>
    </source>
</evidence>
<comment type="subunit">
    <text evidence="8">Forms a heterooligomeric complex with ITAM-containing signaling subunits FCER1G. Interacts (via transmembrane domain) with signaling subunits; this interaction is a prerequisite for receptor complex expression on the cell surface and intracellular signal transduction. Binds the Fc region of antigen-complexed IgG.</text>
</comment>
<keyword evidence="6" id="KW-1015">Disulfide bond</keyword>
<dbReference type="Gene3D" id="2.60.40.10">
    <property type="entry name" value="Immunoglobulins"/>
    <property type="match status" value="2"/>
</dbReference>
<dbReference type="HOGENOM" id="CLU_023383_1_1_1"/>
<evidence type="ECO:0000256" key="6">
    <source>
        <dbReference type="ARBA" id="ARBA00023157"/>
    </source>
</evidence>
<sequence length="214" mass="23887">MWLLVALVVLAAGNGRTAGAQKSRLTLHPKWVNVFIGDKVTLKCDDPNSLGNITTTQWFRNGTALEIQTPSYSIRAAAFDDSGEYRCQMGDSHKSDVMRLHVSQDWLLLQTSGWVFLVGEPVDLRCRSWKDRPLTRVTFFKDQEIMKFVTKNSIFSIPHVTRNDRGSYHCTGHLGSQLFESLPINIIVQDEDRPAEGGGGMGLGGWPEGHRDGN</sequence>
<dbReference type="FunFam" id="2.60.40.10:FF:000217">
    <property type="entry name" value="High affinity immunoglobulin gamma Fc receptor I"/>
    <property type="match status" value="1"/>
</dbReference>
<dbReference type="eggNOG" id="ENOG502S1XR">
    <property type="taxonomic scope" value="Eukaryota"/>
</dbReference>
<proteinExistence type="predicted"/>
<dbReference type="GO" id="GO:0009897">
    <property type="term" value="C:external side of plasma membrane"/>
    <property type="evidence" value="ECO:0000318"/>
    <property type="project" value="GO_Central"/>
</dbReference>
<keyword evidence="5" id="KW-0472">Membrane</keyword>
<feature type="signal peptide" evidence="9">
    <location>
        <begin position="1"/>
        <end position="19"/>
    </location>
</feature>
<keyword evidence="7" id="KW-0325">Glycoprotein</keyword>
<dbReference type="OMA" id="SSSCIMN"/>
<dbReference type="PROSITE" id="PS50835">
    <property type="entry name" value="IG_LIKE"/>
    <property type="match status" value="2"/>
</dbReference>
<dbReference type="GO" id="GO:0007166">
    <property type="term" value="P:cell surface receptor signaling pathway"/>
    <property type="evidence" value="ECO:0000318"/>
    <property type="project" value="GO_Central"/>
</dbReference>
<dbReference type="Bgee" id="ENSOANG00000006821">
    <property type="expression patterns" value="Expressed in liver and 4 other cell types or tissues"/>
</dbReference>
<dbReference type="Ensembl" id="ENSOANT00000010881.3">
    <property type="protein sequence ID" value="ENSOANP00000010879.2"/>
    <property type="gene ID" value="ENSOANG00000006821.3"/>
</dbReference>
<dbReference type="GO" id="GO:0019864">
    <property type="term" value="F:IgG binding"/>
    <property type="evidence" value="ECO:0007669"/>
    <property type="project" value="UniProtKB-KW"/>
</dbReference>
<evidence type="ECO:0000256" key="5">
    <source>
        <dbReference type="ARBA" id="ARBA00023136"/>
    </source>
</evidence>
<reference evidence="11" key="2">
    <citation type="submission" date="2025-08" db="UniProtKB">
        <authorList>
            <consortium name="Ensembl"/>
        </authorList>
    </citation>
    <scope>IDENTIFICATION</scope>
    <source>
        <strain evidence="11">Glennie</strain>
    </source>
</reference>
<evidence type="ECO:0000256" key="7">
    <source>
        <dbReference type="ARBA" id="ARBA00023180"/>
    </source>
</evidence>
<evidence type="ECO:0000256" key="3">
    <source>
        <dbReference type="ARBA" id="ARBA00022652"/>
    </source>
</evidence>
<dbReference type="InterPro" id="IPR036179">
    <property type="entry name" value="Ig-like_dom_sf"/>
</dbReference>
<dbReference type="Proteomes" id="UP000002279">
    <property type="component" value="Chromosome X5"/>
</dbReference>
<keyword evidence="3" id="KW-0390">IgG-binding protein</keyword>
<dbReference type="InParanoid" id="F6VH40"/>
<dbReference type="SMART" id="SM00408">
    <property type="entry name" value="IGc2"/>
    <property type="match status" value="2"/>
</dbReference>
<dbReference type="GO" id="GO:0016064">
    <property type="term" value="P:immunoglobulin mediated immune response"/>
    <property type="evidence" value="ECO:0000318"/>
    <property type="project" value="GO_Central"/>
</dbReference>
<dbReference type="InterPro" id="IPR003598">
    <property type="entry name" value="Ig_sub2"/>
</dbReference>
<dbReference type="InterPro" id="IPR013783">
    <property type="entry name" value="Ig-like_fold"/>
</dbReference>
<keyword evidence="4 9" id="KW-0732">Signal</keyword>
<evidence type="ECO:0000256" key="8">
    <source>
        <dbReference type="ARBA" id="ARBA00038604"/>
    </source>
</evidence>
<dbReference type="PANTHER" id="PTHR11481">
    <property type="entry name" value="IMMUNOGLOBULIN FC RECEPTOR"/>
    <property type="match status" value="1"/>
</dbReference>
<evidence type="ECO:0000259" key="10">
    <source>
        <dbReference type="PROSITE" id="PS50835"/>
    </source>
</evidence>
<dbReference type="GeneTree" id="ENSGT01050000244808"/>
<dbReference type="PANTHER" id="PTHR11481:SF103">
    <property type="entry name" value="LOW AFFINITY IMMUNOGLOBULIN GAMMA FC REGION RECEPTOR III-A-RELATED"/>
    <property type="match status" value="1"/>
</dbReference>
<feature type="chain" id="PRO_5028424430" description="Ig-like domain-containing protein" evidence="9">
    <location>
        <begin position="20"/>
        <end position="214"/>
    </location>
</feature>